<dbReference type="InterPro" id="IPR002017">
    <property type="entry name" value="Spectrin_repeat"/>
</dbReference>
<dbReference type="InterPro" id="IPR018159">
    <property type="entry name" value="Spectrin/alpha-actinin"/>
</dbReference>
<feature type="domain" description="PH" evidence="7">
    <location>
        <begin position="2172"/>
        <end position="2280"/>
    </location>
</feature>
<dbReference type="SMART" id="SM00033">
    <property type="entry name" value="CH"/>
    <property type="match status" value="2"/>
</dbReference>
<dbReference type="SUPFAM" id="SSF50729">
    <property type="entry name" value="PH domain-like"/>
    <property type="match status" value="1"/>
</dbReference>
<dbReference type="Gene3D" id="1.20.58.60">
    <property type="match status" value="12"/>
</dbReference>
<reference evidence="10" key="1">
    <citation type="submission" date="2025-08" db="UniProtKB">
        <authorList>
            <consortium name="RefSeq"/>
        </authorList>
    </citation>
    <scope>IDENTIFICATION</scope>
</reference>
<dbReference type="Pfam" id="PF00169">
    <property type="entry name" value="PH"/>
    <property type="match status" value="1"/>
</dbReference>
<keyword evidence="4" id="KW-0009">Actin-binding</keyword>
<evidence type="ECO:0000259" key="8">
    <source>
        <dbReference type="PROSITE" id="PS50021"/>
    </source>
</evidence>
<evidence type="ECO:0000256" key="6">
    <source>
        <dbReference type="SAM" id="MobiDB-lite"/>
    </source>
</evidence>
<protein>
    <submittedName>
        <fullName evidence="10">Spectrin beta chain, non-erythrocytic 1 isoform X3</fullName>
    </submittedName>
</protein>
<dbReference type="InterPro" id="IPR001715">
    <property type="entry name" value="CH_dom"/>
</dbReference>
<proteinExistence type="inferred from homology"/>
<keyword evidence="9" id="KW-1185">Reference proteome</keyword>
<sequence>MSFYLFLKMGEVMANIYRDDLFLEKGCDIWMDNQSSALLFEKSKISTLRGERENVQKKTFTKWVNSHLQKVEAHINDLYHDFQDGRQLILLLEILSATKLPRPSKGRMRIHFLENVEHALAFLKKKEVQLTNIGNHDIVDGNPKITLGLIWTIILRFQIQDLMIETDSLEQRSAKDALLLWCQSKVQGYPNVNVTNFTTSWRDGFAFNAIIHKHRPDLIDMKKLVKEEPIKNLNMAFSTAERELGVFPLLDAPDVCVDFPDEKSIMTYVATFYQYFSKMKQVEVSGSRIQNVIKQVVDNENLIKKYECLSEALMEWIQARILILQNHSFGNTLLAVQQQLTEFNLYRTQEKPPKYVDKGNIEVLMFEITSKLRLNHQKMYNPPEALMVNEINKAWQQLEKEEHCCEVALRKELIRQQQLEQLASRFSRKAKLRETWLKENSKLLQMDNFGNDLPSVEASVKKHEAIDTDIKAYESRVVGVFLLCDQLKKENYHKIEFFMQWTNQIKVNWEQLLILLKFRSSRLEKHLQIYKVFQEMIYINDWMNDIKTALQSEDFGKHLVSVEDLLQKHSLLEADISVQSDRVKAANNNADMFLETVLKDEADGYKANIEVIKSNQSDLLRNYTNLCNLSLERKQRLEESLQLHTFYRDLEEEDIWLSEKDYFVSSTEYGHDLCTTAYLLHQHKTLEEELAAKKQQTDVLFNHGNVLIANMPYATARIKELSQKLKEKWKSVDDASKERCKRLKEVLNLHQFFSDCREIEADMNEFEAPVANDDWGQDEQSVGELIRNYEKLHNEVLTLENSIKSVEELRTSSLEKEVQESPEVLNAIDRLKEHFLTLQSKIDIRMKKLNECFALFKLYSEADIVRTWVTENSSQLKTYLKLERSYDLERCTIVQHKFEGFEQELTVYKERMKAVNDMADKILQNDSDASQQYSERIGNLNSMWDSLLHEADAKKKELNACLLIQTIYSEFTETQSWIVEKTGLLASVEDPGADLSSVIALQRRLLSIERDIASLPLKMQDLHSRAVSLSKEYPEEAISIQARFDDMQSAWENLSKMVKEKNEFLLETGELKRFIISLDEFLSWLQHISEACSSEDLPQSVSENESLLDAHFEIKTIIEQHVDDYNLLVSEGPKYIHDDHNDLQTQSLRQQMTDLRDDWTQLHELWHARKILLEQSMNHQLFLRDSKQSEAILGQQELFLSKQRTTPTADALQEEIKKLEEYFNKMATHDDKINHLLIFAEQLCQNNHYAKEKIVEKANCIDECRKKNRDLAENLLAELLQDLQLKQFLEDSSEVIDWMNERLQSASDESYKENTNIRSKLIKHTVFEAELDANKVKMDILKENGQDIIKSNPNSMQVVKERLENIDALWEKLNKTSKEKRMYLTEASRQQQFNAEIVNLDKWIIEIDNQVTDSETGTDIVSARELFDKHKSIESDVSFKKHRMIDLCANPEVDEEKIVAEKRTMEERFQSLEKHLAEKGEILENSLNYYQYKRDVEDAQVWIDEVELTLQSKNFGNRLHDVQRSKKRHLILCNKISCYEPFIVSKIDHGNAMITENHPRSNEIELLKSTLSTKWNCLKDLSNEYQANLDEALVAKQFFFDAAEAESWLSEKELFLIGDDRGKDQEQVQNMIKSHIALENTIAVYADTVVESATTVQGLITRNHPESEAAQLKQTRLEQLYLHIKELVSERRDKLDENLKLFLFQREVQDLESWIADREVIASSQDIGQDYDQVQMLEERFARFSNETRITGKDRLLTVNAVVDLLIAAGHSDSAIISEWKDKLNRLWDCLLELLDTRKELLVAGHEYHRFFHIAKETLSLIDEKEKTITEDLGRDQQSVYTLQRYHKAFESDLKPLGLQVEGIHVFASKLKLSYAGNPHNMIIDKETEVVKAWQNLLQRVSVRGLRLEQSNVYQEWLMQVQDLLLWIQDIRMQIESDDKPKDIPDCDHIMSIHQGRKSEMDTKEEKFNNVFKVANELSEFFYIKEKVENVREKKATLEEEWDVHWEDLQLTSEVMQFAREAHLAEEWIIQNGHFISGKEFDGLSVDEIMKLIEKHSNFEHLLSNQQERFHALERLTTFELRNARQKQVEAAKREKEEKERIERELAEIKQLELEAQRIREQNERTVQEEDILIQEVSVPITESTPLSSPSQVSPHPVVNENDNTNKMNGNEIKMKGLILRKPTKEAQNKKAHQRIWKEYYAILKNYYLFFYKDEQDALQGVNLQSEFNLSESQVEVASDYHKKKYTFRIKLSNGFEYLINAKSVDEMSLWIQNIRGNTIDTSITNEDPRKRLTMINSPQISSIPNQQDEVQKKEKEKKRSSTSLFKIRKAGKP</sequence>
<feature type="coiled-coil region" evidence="5">
    <location>
        <begin position="2081"/>
        <end position="2129"/>
    </location>
</feature>
<feature type="domain" description="Calponin-homology (CH)" evidence="8">
    <location>
        <begin position="172"/>
        <end position="277"/>
    </location>
</feature>
<keyword evidence="3" id="KW-0677">Repeat</keyword>
<feature type="compositionally biased region" description="Polar residues" evidence="6">
    <location>
        <begin position="2297"/>
        <end position="2309"/>
    </location>
</feature>
<dbReference type="SUPFAM" id="SSF46966">
    <property type="entry name" value="Spectrin repeat"/>
    <property type="match status" value="12"/>
</dbReference>
<dbReference type="PROSITE" id="PS50021">
    <property type="entry name" value="CH"/>
    <property type="match status" value="2"/>
</dbReference>
<evidence type="ECO:0000313" key="9">
    <source>
        <dbReference type="Proteomes" id="UP001652625"/>
    </source>
</evidence>
<dbReference type="SUPFAM" id="SSF47576">
    <property type="entry name" value="Calponin-homology domain, CH-domain"/>
    <property type="match status" value="1"/>
</dbReference>
<accession>A0ABM4C469</accession>
<feature type="domain" description="Calponin-homology (CH)" evidence="8">
    <location>
        <begin position="54"/>
        <end position="158"/>
    </location>
</feature>
<dbReference type="PRINTS" id="PR00683">
    <property type="entry name" value="SPECTRINPH"/>
</dbReference>
<feature type="compositionally biased region" description="Basic and acidic residues" evidence="6">
    <location>
        <begin position="2310"/>
        <end position="2320"/>
    </location>
</feature>
<dbReference type="PANTHER" id="PTHR11915">
    <property type="entry name" value="SPECTRIN/FILAMIN RELATED CYTOSKELETAL PROTEIN"/>
    <property type="match status" value="1"/>
</dbReference>
<name>A0ABM4C469_HYDVU</name>
<dbReference type="SMART" id="SM00150">
    <property type="entry name" value="SPEC"/>
    <property type="match status" value="16"/>
</dbReference>
<evidence type="ECO:0000256" key="1">
    <source>
        <dbReference type="ARBA" id="ARBA00006826"/>
    </source>
</evidence>
<feature type="coiled-coil region" evidence="5">
    <location>
        <begin position="782"/>
        <end position="809"/>
    </location>
</feature>
<feature type="region of interest" description="Disordered" evidence="6">
    <location>
        <begin position="2143"/>
        <end position="2170"/>
    </location>
</feature>
<evidence type="ECO:0000256" key="3">
    <source>
        <dbReference type="ARBA" id="ARBA00022737"/>
    </source>
</evidence>
<dbReference type="InterPro" id="IPR001849">
    <property type="entry name" value="PH_domain"/>
</dbReference>
<evidence type="ECO:0000256" key="5">
    <source>
        <dbReference type="SAM" id="Coils"/>
    </source>
</evidence>
<dbReference type="GeneID" id="100213341"/>
<dbReference type="InterPro" id="IPR036872">
    <property type="entry name" value="CH_dom_sf"/>
</dbReference>
<dbReference type="PROSITE" id="PS00020">
    <property type="entry name" value="ACTININ_2"/>
    <property type="match status" value="1"/>
</dbReference>
<gene>
    <name evidence="10" type="primary">LOC100213341</name>
</gene>
<organism evidence="9 10">
    <name type="scientific">Hydra vulgaris</name>
    <name type="common">Hydra</name>
    <name type="synonym">Hydra attenuata</name>
    <dbReference type="NCBI Taxonomy" id="6087"/>
    <lineage>
        <taxon>Eukaryota</taxon>
        <taxon>Metazoa</taxon>
        <taxon>Cnidaria</taxon>
        <taxon>Hydrozoa</taxon>
        <taxon>Hydroidolina</taxon>
        <taxon>Anthoathecata</taxon>
        <taxon>Aplanulata</taxon>
        <taxon>Hydridae</taxon>
        <taxon>Hydra</taxon>
    </lineage>
</organism>
<dbReference type="Pfam" id="PF00307">
    <property type="entry name" value="CH"/>
    <property type="match status" value="2"/>
</dbReference>
<evidence type="ECO:0000259" key="7">
    <source>
        <dbReference type="PROSITE" id="PS50003"/>
    </source>
</evidence>
<dbReference type="Pfam" id="PF00435">
    <property type="entry name" value="Spectrin"/>
    <property type="match status" value="16"/>
</dbReference>
<dbReference type="PROSITE" id="PS50003">
    <property type="entry name" value="PH_DOMAIN"/>
    <property type="match status" value="1"/>
</dbReference>
<keyword evidence="2" id="KW-0117">Actin capping</keyword>
<evidence type="ECO:0000313" key="10">
    <source>
        <dbReference type="RefSeq" id="XP_065656362.1"/>
    </source>
</evidence>
<dbReference type="Gene3D" id="1.10.418.10">
    <property type="entry name" value="Calponin-like domain"/>
    <property type="match status" value="2"/>
</dbReference>
<comment type="similarity">
    <text evidence="1">Belongs to the spectrin family.</text>
</comment>
<keyword evidence="5" id="KW-0175">Coiled coil</keyword>
<feature type="compositionally biased region" description="Basic residues" evidence="6">
    <location>
        <begin position="2321"/>
        <end position="2334"/>
    </location>
</feature>
<dbReference type="InterPro" id="IPR011993">
    <property type="entry name" value="PH-like_dom_sf"/>
</dbReference>
<feature type="compositionally biased region" description="Low complexity" evidence="6">
    <location>
        <begin position="2146"/>
        <end position="2159"/>
    </location>
</feature>
<dbReference type="InterPro" id="IPR001605">
    <property type="entry name" value="PH_dom-spectrin-type"/>
</dbReference>
<feature type="region of interest" description="Disordered" evidence="6">
    <location>
        <begin position="2297"/>
        <end position="2334"/>
    </location>
</feature>
<dbReference type="PROSITE" id="PS00019">
    <property type="entry name" value="ACTININ_1"/>
    <property type="match status" value="1"/>
</dbReference>
<dbReference type="SMART" id="SM00233">
    <property type="entry name" value="PH"/>
    <property type="match status" value="1"/>
</dbReference>
<dbReference type="RefSeq" id="XP_065656362.1">
    <property type="nucleotide sequence ID" value="XM_065800290.1"/>
</dbReference>
<dbReference type="Gene3D" id="2.30.29.30">
    <property type="entry name" value="Pleckstrin-homology domain (PH domain)/Phosphotyrosine-binding domain (PTB)"/>
    <property type="match status" value="1"/>
</dbReference>
<dbReference type="CDD" id="cd00176">
    <property type="entry name" value="SPEC"/>
    <property type="match status" value="10"/>
</dbReference>
<dbReference type="Proteomes" id="UP001652625">
    <property type="component" value="Chromosome 06"/>
</dbReference>
<evidence type="ECO:0000256" key="2">
    <source>
        <dbReference type="ARBA" id="ARBA00022467"/>
    </source>
</evidence>
<evidence type="ECO:0000256" key="4">
    <source>
        <dbReference type="ARBA" id="ARBA00023203"/>
    </source>
</evidence>
<dbReference type="InterPro" id="IPR001589">
    <property type="entry name" value="Actinin_actin-bd_CS"/>
</dbReference>